<protein>
    <submittedName>
        <fullName evidence="2">DUF2059 domain-containing protein</fullName>
    </submittedName>
</protein>
<sequence length="173" mass="19659">MLFTCFIWGIQSTAFATVATDKSVDKLIQLSNISEIFKQSTRDMQPYFDEQAEDLVRQITGAQTLNIEQQNAVLQISALYTEVQQNLVTNPEFTDMFKALFKKTFTEEEVQANIAFLSTPLGQSINNKTNSLMTEILQETTLFSQKQMLKPENQKVLKAKMEAILKPILPTQP</sequence>
<accession>A0A3G2T7D0</accession>
<keyword evidence="5" id="KW-1185">Reference proteome</keyword>
<feature type="domain" description="DUF2059" evidence="1">
    <location>
        <begin position="92"/>
        <end position="139"/>
    </location>
</feature>
<dbReference type="EMBL" id="CP033133">
    <property type="protein sequence ID" value="AYO56240.1"/>
    <property type="molecule type" value="Genomic_DNA"/>
</dbReference>
<reference evidence="3 5" key="2">
    <citation type="submission" date="2019-02" db="EMBL/GenBank/DDBJ databases">
        <title>The Batch Genome Submission of Acinetobacter spp. strains.</title>
        <authorList>
            <person name="Qin J."/>
            <person name="Hu Y."/>
            <person name="Ye H."/>
            <person name="Wei L."/>
            <person name="Feng Y."/>
            <person name="Zong Z."/>
        </authorList>
    </citation>
    <scope>NUCLEOTIDE SEQUENCE [LARGE SCALE GENOMIC DNA]</scope>
    <source>
        <strain evidence="3 5">WCHAW060049</strain>
    </source>
</reference>
<reference evidence="2 4" key="1">
    <citation type="submission" date="2018-10" db="EMBL/GenBank/DDBJ databases">
        <title>The complete genome of Acinetobacter wuhouensis strain WCHAW010062.</title>
        <authorList>
            <person name="Hu Y."/>
            <person name="Long H."/>
            <person name="Feng Y."/>
            <person name="Zong Z."/>
        </authorList>
    </citation>
    <scope>NUCLEOTIDE SEQUENCE [LARGE SCALE GENOMIC DNA]</scope>
    <source>
        <strain evidence="2 4">WCHAW010062</strain>
    </source>
</reference>
<evidence type="ECO:0000313" key="2">
    <source>
        <dbReference type="EMBL" id="AYO56240.1"/>
    </source>
</evidence>
<evidence type="ECO:0000313" key="3">
    <source>
        <dbReference type="EMBL" id="RZG47556.1"/>
    </source>
</evidence>
<name>A0A3G2T7D0_9GAMM</name>
<dbReference type="Proteomes" id="UP000279962">
    <property type="component" value="Chromosome"/>
</dbReference>
<proteinExistence type="predicted"/>
<evidence type="ECO:0000313" key="4">
    <source>
        <dbReference type="Proteomes" id="UP000279962"/>
    </source>
</evidence>
<dbReference type="AlphaFoldDB" id="A0A3G2T7D0"/>
<dbReference type="Proteomes" id="UP000293863">
    <property type="component" value="Unassembled WGS sequence"/>
</dbReference>
<dbReference type="Pfam" id="PF09832">
    <property type="entry name" value="DUF2059"/>
    <property type="match status" value="1"/>
</dbReference>
<dbReference type="InterPro" id="IPR018637">
    <property type="entry name" value="DUF2059"/>
</dbReference>
<evidence type="ECO:0000259" key="1">
    <source>
        <dbReference type="Pfam" id="PF09832"/>
    </source>
</evidence>
<evidence type="ECO:0000313" key="5">
    <source>
        <dbReference type="Proteomes" id="UP000293863"/>
    </source>
</evidence>
<gene>
    <name evidence="2" type="ORF">CDG68_05855</name>
    <name evidence="3" type="ORF">EXU28_05895</name>
</gene>
<dbReference type="EMBL" id="SGSQ01000007">
    <property type="protein sequence ID" value="RZG47556.1"/>
    <property type="molecule type" value="Genomic_DNA"/>
</dbReference>
<organism evidence="2 4">
    <name type="scientific">Acinetobacter wuhouensis</name>
    <dbReference type="NCBI Taxonomy" id="1879050"/>
    <lineage>
        <taxon>Bacteria</taxon>
        <taxon>Pseudomonadati</taxon>
        <taxon>Pseudomonadota</taxon>
        <taxon>Gammaproteobacteria</taxon>
        <taxon>Moraxellales</taxon>
        <taxon>Moraxellaceae</taxon>
        <taxon>Acinetobacter</taxon>
    </lineage>
</organism>